<dbReference type="RefSeq" id="XP_001028047.1">
    <property type="nucleotide sequence ID" value="XM_001028047.3"/>
</dbReference>
<keyword evidence="6" id="KW-1133">Transmembrane helix</keyword>
<protein>
    <recommendedName>
        <fullName evidence="5">Autophagy-related protein</fullName>
    </recommendedName>
</protein>
<evidence type="ECO:0000313" key="7">
    <source>
        <dbReference type="EMBL" id="EAS07805.1"/>
    </source>
</evidence>
<dbReference type="HOGENOM" id="CLU_1201934_0_0_1"/>
<dbReference type="InterPro" id="IPR004241">
    <property type="entry name" value="Atg8-like"/>
</dbReference>
<keyword evidence="8" id="KW-1185">Reference proteome</keyword>
<keyword evidence="4" id="KW-0449">Lipoprotein</keyword>
<reference evidence="8" key="1">
    <citation type="journal article" date="2006" name="PLoS Biol.">
        <title>Macronuclear genome sequence of the ciliate Tetrahymena thermophila, a model eukaryote.</title>
        <authorList>
            <person name="Eisen J.A."/>
            <person name="Coyne R.S."/>
            <person name="Wu M."/>
            <person name="Wu D."/>
            <person name="Thiagarajan M."/>
            <person name="Wortman J.R."/>
            <person name="Badger J.H."/>
            <person name="Ren Q."/>
            <person name="Amedeo P."/>
            <person name="Jones K.M."/>
            <person name="Tallon L.J."/>
            <person name="Delcher A.L."/>
            <person name="Salzberg S.L."/>
            <person name="Silva J.C."/>
            <person name="Haas B.J."/>
            <person name="Majoros W.H."/>
            <person name="Farzad M."/>
            <person name="Carlton J.M."/>
            <person name="Smith R.K. Jr."/>
            <person name="Garg J."/>
            <person name="Pearlman R.E."/>
            <person name="Karrer K.M."/>
            <person name="Sun L."/>
            <person name="Manning G."/>
            <person name="Elde N.C."/>
            <person name="Turkewitz A.P."/>
            <person name="Asai D.J."/>
            <person name="Wilkes D.E."/>
            <person name="Wang Y."/>
            <person name="Cai H."/>
            <person name="Collins K."/>
            <person name="Stewart B.A."/>
            <person name="Lee S.R."/>
            <person name="Wilamowska K."/>
            <person name="Weinberg Z."/>
            <person name="Ruzzo W.L."/>
            <person name="Wloga D."/>
            <person name="Gaertig J."/>
            <person name="Frankel J."/>
            <person name="Tsao C.-C."/>
            <person name="Gorovsky M.A."/>
            <person name="Keeling P.J."/>
            <person name="Waller R.F."/>
            <person name="Patron N.J."/>
            <person name="Cherry J.M."/>
            <person name="Stover N.A."/>
            <person name="Krieger C.J."/>
            <person name="del Toro C."/>
            <person name="Ryder H.F."/>
            <person name="Williamson S.C."/>
            <person name="Barbeau R.A."/>
            <person name="Hamilton E.P."/>
            <person name="Orias E."/>
        </authorList>
    </citation>
    <scope>NUCLEOTIDE SEQUENCE [LARGE SCALE GENOMIC DNA]</scope>
    <source>
        <strain evidence="8">SB210</strain>
    </source>
</reference>
<dbReference type="Pfam" id="PF02991">
    <property type="entry name" value="ATG8"/>
    <property type="match status" value="1"/>
</dbReference>
<dbReference type="OrthoDB" id="6738456at2759"/>
<keyword evidence="5" id="KW-0072">Autophagy</keyword>
<evidence type="ECO:0000313" key="8">
    <source>
        <dbReference type="Proteomes" id="UP000009168"/>
    </source>
</evidence>
<feature type="transmembrane region" description="Helical" evidence="6">
    <location>
        <begin position="158"/>
        <end position="178"/>
    </location>
</feature>
<keyword evidence="6" id="KW-0812">Transmembrane</keyword>
<dbReference type="InParanoid" id="I7LY69"/>
<accession>I7LY69</accession>
<evidence type="ECO:0000256" key="1">
    <source>
        <dbReference type="ARBA" id="ARBA00004370"/>
    </source>
</evidence>
<keyword evidence="3 6" id="KW-0472">Membrane</keyword>
<proteinExistence type="inferred from homology"/>
<dbReference type="SUPFAM" id="SSF54236">
    <property type="entry name" value="Ubiquitin-like"/>
    <property type="match status" value="1"/>
</dbReference>
<organism evidence="7 8">
    <name type="scientific">Tetrahymena thermophila (strain SB210)</name>
    <dbReference type="NCBI Taxonomy" id="312017"/>
    <lineage>
        <taxon>Eukaryota</taxon>
        <taxon>Sar</taxon>
        <taxon>Alveolata</taxon>
        <taxon>Ciliophora</taxon>
        <taxon>Intramacronucleata</taxon>
        <taxon>Oligohymenophorea</taxon>
        <taxon>Hymenostomatida</taxon>
        <taxon>Tetrahymenina</taxon>
        <taxon>Tetrahymenidae</taxon>
        <taxon>Tetrahymena</taxon>
    </lineage>
</organism>
<dbReference type="GeneID" id="7847031"/>
<evidence type="ECO:0000256" key="4">
    <source>
        <dbReference type="ARBA" id="ARBA00023288"/>
    </source>
</evidence>
<name>I7LY69_TETTS</name>
<dbReference type="InterPro" id="IPR029071">
    <property type="entry name" value="Ubiquitin-like_domsf"/>
</dbReference>
<evidence type="ECO:0000256" key="6">
    <source>
        <dbReference type="SAM" id="Phobius"/>
    </source>
</evidence>
<dbReference type="PANTHER" id="PTHR10969">
    <property type="entry name" value="MICROTUBULE-ASSOCIATED PROTEINS 1A/1B LIGHT CHAIN 3-RELATED"/>
    <property type="match status" value="1"/>
</dbReference>
<dbReference type="Proteomes" id="UP000009168">
    <property type="component" value="Unassembled WGS sequence"/>
</dbReference>
<comment type="subcellular location">
    <subcellularLocation>
        <location evidence="1">Membrane</location>
    </subcellularLocation>
</comment>
<gene>
    <name evidence="7" type="ORF">TTHERM_00526360</name>
</gene>
<evidence type="ECO:0000256" key="3">
    <source>
        <dbReference type="ARBA" id="ARBA00023136"/>
    </source>
</evidence>
<dbReference type="EMBL" id="GG662209">
    <property type="protein sequence ID" value="EAS07805.1"/>
    <property type="molecule type" value="Genomic_DNA"/>
</dbReference>
<dbReference type="GO" id="GO:0006914">
    <property type="term" value="P:autophagy"/>
    <property type="evidence" value="ECO:0007669"/>
    <property type="project" value="UniProtKB-KW"/>
</dbReference>
<sequence length="231" mass="27366">MFKICKKRKTKKSSKSLLESMQPKTIEELKAEEVIIAQYQKEFTFEERYNDSQECKKKHPECVPLIIERHPDHKDIKEMQTPKFLFHCQSQTANAMVRTQKDVQAKKMWFFVHMPDNQLKLIYPQSKLGVLYQRYKRSDGNLYIFYSDKNLVQQTSTFMNVMQIICVILLIFYGYVYFFGVKDILWLFGYDLAKLQQEYIQSQTNSTLTNSTHVNSTFSNTTNSNAEKIEL</sequence>
<dbReference type="AlphaFoldDB" id="I7LY69"/>
<comment type="similarity">
    <text evidence="2 5">Belongs to the ATG8 family.</text>
</comment>
<evidence type="ECO:0000256" key="2">
    <source>
        <dbReference type="ARBA" id="ARBA00007293"/>
    </source>
</evidence>
<dbReference type="KEGG" id="tet:TTHERM_00526360"/>
<dbReference type="Gene3D" id="3.10.20.90">
    <property type="entry name" value="Phosphatidylinositol 3-kinase Catalytic Subunit, Chain A, domain 1"/>
    <property type="match status" value="1"/>
</dbReference>
<dbReference type="GO" id="GO:0016020">
    <property type="term" value="C:membrane"/>
    <property type="evidence" value="ECO:0007669"/>
    <property type="project" value="UniProtKB-SubCell"/>
</dbReference>
<evidence type="ECO:0000256" key="5">
    <source>
        <dbReference type="RuleBase" id="RU004384"/>
    </source>
</evidence>
<dbReference type="STRING" id="312017.I7LY69"/>